<sequence>MNSKRSAEGKDKTLSADMNPLEEDDTRAGAKRSAIEQMDLSDALFLDTLLYDSVESCPRHVWLWDECRPIGELLH</sequence>
<organism evidence="2 3">
    <name type="scientific">Amphritea atlantica</name>
    <dbReference type="NCBI Taxonomy" id="355243"/>
    <lineage>
        <taxon>Bacteria</taxon>
        <taxon>Pseudomonadati</taxon>
        <taxon>Pseudomonadota</taxon>
        <taxon>Gammaproteobacteria</taxon>
        <taxon>Oceanospirillales</taxon>
        <taxon>Oceanospirillaceae</taxon>
        <taxon>Amphritea</taxon>
    </lineage>
</organism>
<geneLocation type="plasmid" evidence="2 3">
    <name>unnamed</name>
</geneLocation>
<dbReference type="EMBL" id="CP073345">
    <property type="protein sequence ID" value="UTW05622.1"/>
    <property type="molecule type" value="Genomic_DNA"/>
</dbReference>
<dbReference type="Proteomes" id="UP001059950">
    <property type="component" value="Plasmid unnamed"/>
</dbReference>
<protein>
    <submittedName>
        <fullName evidence="2">Uncharacterized protein</fullName>
    </submittedName>
</protein>
<keyword evidence="2" id="KW-0614">Plasmid</keyword>
<evidence type="ECO:0000313" key="3">
    <source>
        <dbReference type="Proteomes" id="UP001059950"/>
    </source>
</evidence>
<reference evidence="2" key="1">
    <citation type="submission" date="2021-04" db="EMBL/GenBank/DDBJ databases">
        <title>Oceanospirillales bacteria with DddD are important DMSP degraders in coastal seawater.</title>
        <authorList>
            <person name="Liu J."/>
        </authorList>
    </citation>
    <scope>NUCLEOTIDE SEQUENCE</scope>
    <source>
        <strain evidence="2">GY6</strain>
        <plasmid evidence="2">unnamed</plasmid>
    </source>
</reference>
<name>A0ABY5H025_9GAMM</name>
<evidence type="ECO:0000256" key="1">
    <source>
        <dbReference type="SAM" id="MobiDB-lite"/>
    </source>
</evidence>
<evidence type="ECO:0000313" key="2">
    <source>
        <dbReference type="EMBL" id="UTW05622.1"/>
    </source>
</evidence>
<feature type="region of interest" description="Disordered" evidence="1">
    <location>
        <begin position="1"/>
        <end position="30"/>
    </location>
</feature>
<keyword evidence="3" id="KW-1185">Reference proteome</keyword>
<accession>A0ABY5H025</accession>
<proteinExistence type="predicted"/>
<feature type="compositionally biased region" description="Basic and acidic residues" evidence="1">
    <location>
        <begin position="1"/>
        <end position="14"/>
    </location>
</feature>
<gene>
    <name evidence="2" type="ORF">KDX31_19695</name>
</gene>